<evidence type="ECO:0000313" key="3">
    <source>
        <dbReference type="EMBL" id="KAJ3047743.1"/>
    </source>
</evidence>
<gene>
    <name evidence="3" type="ORF">HK097_011244</name>
</gene>
<dbReference type="Gene3D" id="2.60.120.200">
    <property type="match status" value="1"/>
</dbReference>
<dbReference type="Proteomes" id="UP001212841">
    <property type="component" value="Unassembled WGS sequence"/>
</dbReference>
<comment type="caution">
    <text evidence="3">The sequence shown here is derived from an EMBL/GenBank/DDBJ whole genome shotgun (WGS) entry which is preliminary data.</text>
</comment>
<dbReference type="Pfam" id="PF21340">
    <property type="entry name" value="Polysacc_lyase-like"/>
    <property type="match status" value="1"/>
</dbReference>
<evidence type="ECO:0000259" key="2">
    <source>
        <dbReference type="Pfam" id="PF21340"/>
    </source>
</evidence>
<name>A0AAD5S9T1_9FUNG</name>
<sequence length="229" mass="24493">MRFITAALAASALSVVSAVTVSTDFESGHDTSRWGTFITGTGASATLDSTKAHSGSRSVKVVSPGGYAQHIFYGLSDISDVKAGGDIYGRYWANFQNALTSDHVTFMHMTDASQQALRMGGQFSVVDWNRAGDDSIMPDGSPQSIAGSVAIKAGTWTCFEFHISPSTGQIETWIDNNFITSLSTPQSRWGSTYKPNVSNWGLGWESYGSGANTIWYDDLALGNSRIGCS</sequence>
<organism evidence="3 4">
    <name type="scientific">Rhizophlyctis rosea</name>
    <dbReference type="NCBI Taxonomy" id="64517"/>
    <lineage>
        <taxon>Eukaryota</taxon>
        <taxon>Fungi</taxon>
        <taxon>Fungi incertae sedis</taxon>
        <taxon>Chytridiomycota</taxon>
        <taxon>Chytridiomycota incertae sedis</taxon>
        <taxon>Chytridiomycetes</taxon>
        <taxon>Rhizophlyctidales</taxon>
        <taxon>Rhizophlyctidaceae</taxon>
        <taxon>Rhizophlyctis</taxon>
    </lineage>
</organism>
<keyword evidence="4" id="KW-1185">Reference proteome</keyword>
<dbReference type="AlphaFoldDB" id="A0AAD5S9T1"/>
<dbReference type="EMBL" id="JADGJD010000906">
    <property type="protein sequence ID" value="KAJ3047743.1"/>
    <property type="molecule type" value="Genomic_DNA"/>
</dbReference>
<accession>A0AAD5S9T1</accession>
<protein>
    <recommendedName>
        <fullName evidence="2">Cip1-like core domain-containing protein</fullName>
    </recommendedName>
</protein>
<proteinExistence type="predicted"/>
<reference evidence="3" key="1">
    <citation type="submission" date="2020-05" db="EMBL/GenBank/DDBJ databases">
        <title>Phylogenomic resolution of chytrid fungi.</title>
        <authorList>
            <person name="Stajich J.E."/>
            <person name="Amses K."/>
            <person name="Simmons R."/>
            <person name="Seto K."/>
            <person name="Myers J."/>
            <person name="Bonds A."/>
            <person name="Quandt C.A."/>
            <person name="Barry K."/>
            <person name="Liu P."/>
            <person name="Grigoriev I."/>
            <person name="Longcore J.E."/>
            <person name="James T.Y."/>
        </authorList>
    </citation>
    <scope>NUCLEOTIDE SEQUENCE</scope>
    <source>
        <strain evidence="3">JEL0318</strain>
    </source>
</reference>
<feature type="signal peptide" evidence="1">
    <location>
        <begin position="1"/>
        <end position="18"/>
    </location>
</feature>
<keyword evidence="1" id="KW-0732">Signal</keyword>
<feature type="non-terminal residue" evidence="3">
    <location>
        <position position="1"/>
    </location>
</feature>
<feature type="chain" id="PRO_5042135151" description="Cip1-like core domain-containing protein" evidence="1">
    <location>
        <begin position="19"/>
        <end position="229"/>
    </location>
</feature>
<evidence type="ECO:0000313" key="4">
    <source>
        <dbReference type="Proteomes" id="UP001212841"/>
    </source>
</evidence>
<evidence type="ECO:0000256" key="1">
    <source>
        <dbReference type="SAM" id="SignalP"/>
    </source>
</evidence>
<dbReference type="InterPro" id="IPR048955">
    <property type="entry name" value="Cip1-like_core"/>
</dbReference>
<feature type="domain" description="Cip1-like core" evidence="2">
    <location>
        <begin position="24"/>
        <end position="223"/>
    </location>
</feature>